<keyword evidence="3" id="KW-1185">Reference proteome</keyword>
<feature type="region of interest" description="Disordered" evidence="1">
    <location>
        <begin position="1"/>
        <end position="33"/>
    </location>
</feature>
<name>A0A0C2X6U1_SERVB</name>
<evidence type="ECO:0008006" key="4">
    <source>
        <dbReference type="Google" id="ProtNLM"/>
    </source>
</evidence>
<reference evidence="2 3" key="1">
    <citation type="submission" date="2014-04" db="EMBL/GenBank/DDBJ databases">
        <authorList>
            <consortium name="DOE Joint Genome Institute"/>
            <person name="Kuo A."/>
            <person name="Zuccaro A."/>
            <person name="Kohler A."/>
            <person name="Nagy L.G."/>
            <person name="Floudas D."/>
            <person name="Copeland A."/>
            <person name="Barry K.W."/>
            <person name="Cichocki N."/>
            <person name="Veneault-Fourrey C."/>
            <person name="LaButti K."/>
            <person name="Lindquist E.A."/>
            <person name="Lipzen A."/>
            <person name="Lundell T."/>
            <person name="Morin E."/>
            <person name="Murat C."/>
            <person name="Sun H."/>
            <person name="Tunlid A."/>
            <person name="Henrissat B."/>
            <person name="Grigoriev I.V."/>
            <person name="Hibbett D.S."/>
            <person name="Martin F."/>
            <person name="Nordberg H.P."/>
            <person name="Cantor M.N."/>
            <person name="Hua S.X."/>
        </authorList>
    </citation>
    <scope>NUCLEOTIDE SEQUENCE [LARGE SCALE GENOMIC DNA]</scope>
    <source>
        <strain evidence="2 3">MAFF 305830</strain>
    </source>
</reference>
<evidence type="ECO:0000313" key="3">
    <source>
        <dbReference type="Proteomes" id="UP000054097"/>
    </source>
</evidence>
<reference evidence="3" key="2">
    <citation type="submission" date="2015-01" db="EMBL/GenBank/DDBJ databases">
        <title>Evolutionary Origins and Diversification of the Mycorrhizal Mutualists.</title>
        <authorList>
            <consortium name="DOE Joint Genome Institute"/>
            <consortium name="Mycorrhizal Genomics Consortium"/>
            <person name="Kohler A."/>
            <person name="Kuo A."/>
            <person name="Nagy L.G."/>
            <person name="Floudas D."/>
            <person name="Copeland A."/>
            <person name="Barry K.W."/>
            <person name="Cichocki N."/>
            <person name="Veneault-Fourrey C."/>
            <person name="LaButti K."/>
            <person name="Lindquist E.A."/>
            <person name="Lipzen A."/>
            <person name="Lundell T."/>
            <person name="Morin E."/>
            <person name="Murat C."/>
            <person name="Riley R."/>
            <person name="Ohm R."/>
            <person name="Sun H."/>
            <person name="Tunlid A."/>
            <person name="Henrissat B."/>
            <person name="Grigoriev I.V."/>
            <person name="Hibbett D.S."/>
            <person name="Martin F."/>
        </authorList>
    </citation>
    <scope>NUCLEOTIDE SEQUENCE [LARGE SCALE GENOMIC DNA]</scope>
    <source>
        <strain evidence="3">MAFF 305830</strain>
    </source>
</reference>
<dbReference type="AlphaFoldDB" id="A0A0C2X6U1"/>
<organism evidence="2 3">
    <name type="scientific">Serendipita vermifera MAFF 305830</name>
    <dbReference type="NCBI Taxonomy" id="933852"/>
    <lineage>
        <taxon>Eukaryota</taxon>
        <taxon>Fungi</taxon>
        <taxon>Dikarya</taxon>
        <taxon>Basidiomycota</taxon>
        <taxon>Agaricomycotina</taxon>
        <taxon>Agaricomycetes</taxon>
        <taxon>Sebacinales</taxon>
        <taxon>Serendipitaceae</taxon>
        <taxon>Serendipita</taxon>
    </lineage>
</organism>
<evidence type="ECO:0000313" key="2">
    <source>
        <dbReference type="EMBL" id="KIM25012.1"/>
    </source>
</evidence>
<dbReference type="HOGENOM" id="CLU_031654_0_0_1"/>
<sequence>MSQIPRSTSRGSNGENEAENKASSPGLKEVTHINNATSSSLPLEFPWRQTQLPFAPAPGLSDEKAAKRVWCQSQPKASDQISAELDENVRIMQVGPFITRAAIGSVHRVPAEVLGLIFMIHVWENDNSPWLPAHVSRAWRAAALMTKHLWACIFIAPPNWSNLASPRHSLGSREICFQLGQFMRALKRANGAPLDLKIGPTPMRRHSYRDPNGSHELVSLVELAQGEQSAKVYVQALEMKSRPVLDRRYLECFTFYNLEVLRVYGSQPDVMEKVVAETRHVLKLNVSATSMHMLKNCVWWETLEDLSIPDSLDFEEAKVVRSVLLRCKALKTLSLNNGMHIWDLLDNKSKIIRLRSLKSLKLHSFSIFLPAECPNITHLELHMPTGARDLTGASILAPHSIRLPYLTELKIITPYYEDTLCVFEVPALHRLVLQGMRGKVVDANLIQNIWPRSTSSFLTSGTLMGGIEPHVFELRYTEIDEELLVHILMERPLLEEFSAVGITITRLFFDVAMSFQQRVDEKKPASLVCFPMMKSLIFDNYSHASKPTGRGEQEDRAKAWLKARTDAGMPLERLAIRYPGEEEWIEFADGI</sequence>
<protein>
    <recommendedName>
        <fullName evidence="4">F-box domain-containing protein</fullName>
    </recommendedName>
</protein>
<feature type="compositionally biased region" description="Polar residues" evidence="1">
    <location>
        <begin position="1"/>
        <end position="15"/>
    </location>
</feature>
<accession>A0A0C2X6U1</accession>
<dbReference type="SUPFAM" id="SSF52047">
    <property type="entry name" value="RNI-like"/>
    <property type="match status" value="1"/>
</dbReference>
<evidence type="ECO:0000256" key="1">
    <source>
        <dbReference type="SAM" id="MobiDB-lite"/>
    </source>
</evidence>
<dbReference type="Gene3D" id="3.80.10.10">
    <property type="entry name" value="Ribonuclease Inhibitor"/>
    <property type="match status" value="1"/>
</dbReference>
<dbReference type="InterPro" id="IPR032675">
    <property type="entry name" value="LRR_dom_sf"/>
</dbReference>
<dbReference type="Proteomes" id="UP000054097">
    <property type="component" value="Unassembled WGS sequence"/>
</dbReference>
<gene>
    <name evidence="2" type="ORF">M408DRAFT_10703</name>
</gene>
<dbReference type="OrthoDB" id="3266451at2759"/>
<proteinExistence type="predicted"/>
<dbReference type="EMBL" id="KN824318">
    <property type="protein sequence ID" value="KIM25012.1"/>
    <property type="molecule type" value="Genomic_DNA"/>
</dbReference>